<feature type="transmembrane region" description="Helical" evidence="1">
    <location>
        <begin position="109"/>
        <end position="132"/>
    </location>
</feature>
<keyword evidence="3" id="KW-1185">Reference proteome</keyword>
<name>A0ABY5VE95_9FIRM</name>
<protein>
    <submittedName>
        <fullName evidence="2">DUF624 domain-containing protein</fullName>
    </submittedName>
</protein>
<keyword evidence="1" id="KW-1133">Transmembrane helix</keyword>
<dbReference type="RefSeq" id="WP_028527417.1">
    <property type="nucleotide sequence ID" value="NZ_CABLBR010000001.1"/>
</dbReference>
<gene>
    <name evidence="2" type="ORF">NQ502_15855</name>
</gene>
<accession>A0ABY5VE95</accession>
<proteinExistence type="predicted"/>
<dbReference type="Proteomes" id="UP001060164">
    <property type="component" value="Chromosome"/>
</dbReference>
<feature type="transmembrane region" description="Helical" evidence="1">
    <location>
        <begin position="153"/>
        <end position="171"/>
    </location>
</feature>
<feature type="transmembrane region" description="Helical" evidence="1">
    <location>
        <begin position="26"/>
        <end position="49"/>
    </location>
</feature>
<reference evidence="2" key="1">
    <citation type="journal article" date="2022" name="Cell">
        <title>Design, construction, and in vivo augmentation of a complex gut microbiome.</title>
        <authorList>
            <person name="Cheng A.G."/>
            <person name="Ho P.Y."/>
            <person name="Aranda-Diaz A."/>
            <person name="Jain S."/>
            <person name="Yu F.B."/>
            <person name="Meng X."/>
            <person name="Wang M."/>
            <person name="Iakiviak M."/>
            <person name="Nagashima K."/>
            <person name="Zhao A."/>
            <person name="Murugkar P."/>
            <person name="Patil A."/>
            <person name="Atabakhsh K."/>
            <person name="Weakley A."/>
            <person name="Yan J."/>
            <person name="Brumbaugh A.R."/>
            <person name="Higginbottom S."/>
            <person name="Dimas A."/>
            <person name="Shiver A.L."/>
            <person name="Deutschbauer A."/>
            <person name="Neff N."/>
            <person name="Sonnenburg J.L."/>
            <person name="Huang K.C."/>
            <person name="Fischbach M.A."/>
        </authorList>
    </citation>
    <scope>NUCLEOTIDE SEQUENCE</scope>
    <source>
        <strain evidence="2">DSM 19829</strain>
    </source>
</reference>
<evidence type="ECO:0000313" key="2">
    <source>
        <dbReference type="EMBL" id="UWP58830.1"/>
    </source>
</evidence>
<feature type="transmembrane region" description="Helical" evidence="1">
    <location>
        <begin position="177"/>
        <end position="199"/>
    </location>
</feature>
<keyword evidence="1" id="KW-0472">Membrane</keyword>
<evidence type="ECO:0000313" key="3">
    <source>
        <dbReference type="Proteomes" id="UP001060164"/>
    </source>
</evidence>
<organism evidence="2 3">
    <name type="scientific">Ruminococcus gauvreauii</name>
    <dbReference type="NCBI Taxonomy" id="438033"/>
    <lineage>
        <taxon>Bacteria</taxon>
        <taxon>Bacillati</taxon>
        <taxon>Bacillota</taxon>
        <taxon>Clostridia</taxon>
        <taxon>Eubacteriales</taxon>
        <taxon>Oscillospiraceae</taxon>
        <taxon>Ruminococcus</taxon>
    </lineage>
</organism>
<keyword evidence="1" id="KW-0812">Transmembrane</keyword>
<dbReference type="EMBL" id="CP102290">
    <property type="protein sequence ID" value="UWP58830.1"/>
    <property type="molecule type" value="Genomic_DNA"/>
</dbReference>
<dbReference type="Pfam" id="PF04854">
    <property type="entry name" value="DUF624"/>
    <property type="match status" value="1"/>
</dbReference>
<sequence length="204" mass="22838">MKTLFNYDGGIMNACRSIMYVSAANLLFLLCSLPIITVGASATAMYTVLARYQQHKEPLILHTFFTAFRENFKKATIIWGGMLLVLVTLVINFVVLYSFDGTFATAGRVVLNLILIMWAVAWMYVFPTMALYENSCRGYLEYAFGYALGKLPTTLVLFVVWAGMLFGLLFLSQYLPLAVLLLCAFGFSIPANLTVKTLLKDIEE</sequence>
<dbReference type="InterPro" id="IPR006938">
    <property type="entry name" value="DUF624"/>
</dbReference>
<evidence type="ECO:0000256" key="1">
    <source>
        <dbReference type="SAM" id="Phobius"/>
    </source>
</evidence>
<feature type="transmembrane region" description="Helical" evidence="1">
    <location>
        <begin position="77"/>
        <end position="97"/>
    </location>
</feature>